<evidence type="ECO:0000256" key="12">
    <source>
        <dbReference type="ARBA" id="ARBA00023012"/>
    </source>
</evidence>
<dbReference type="InterPro" id="IPR011006">
    <property type="entry name" value="CheY-like_superfamily"/>
</dbReference>
<keyword evidence="5 14" id="KW-0597">Phosphoprotein</keyword>
<keyword evidence="10" id="KW-0067">ATP-binding</keyword>
<dbReference type="PRINTS" id="PR00344">
    <property type="entry name" value="BCTRLSENSOR"/>
</dbReference>
<keyword evidence="6" id="KW-0808">Transferase</keyword>
<dbReference type="SMART" id="SM00387">
    <property type="entry name" value="HATPase_c"/>
    <property type="match status" value="1"/>
</dbReference>
<sequence>MPTLPWRSSLSFRLALTLSAAVAALWLLSSSIALFLDFRDTREALVYRLESVTADRAVQLGEELGGVKRDVQTLGRTWVTLPEDVGNDQETHLAARFVANDGAAVPSTQARRALAFAEIYGSGGLGSYVDTFVILKDGVALSDANTPLHSDDEQRARWRALVQKPEQDGLRWGDPFRNPADGRWYLQVATGDAASGTLVGVTVQLSRLFGQARLVDPQQGALVWLGADAKALTPLPALAPPDLMAALPDCAQPYFQRVGDVHAVCRNIGPTGWRLVLLYPANQITAQALATLPKRVPLALLELLSLLGLLYVVLHRTLDRNLEGFVHVISPQAAVSEQQRLPEGRPDELGRIANAYNRLLDAVKAQYGELEAKVVERTVALNEARERAERASANKSEQITSISHEFRTPLNGIVGALTLLDRTPCSDDQRDLIDTGLKCSVHLMEIINNLLDFSRIESGQMVVVPAPQDPLTLLDHAMLTVQLPALTKGLTLTCQAEASLPLALHTDGLRVRQILINLLGNAVKFTPAGNIALSAWSAEGRVYFRVHDSGPGISAQQAGEVFTAFRQLDSHAPGSGLGLAIARSLARLLGGDLRLVPVTRGACFELELPLGEDVPGAATPQGVMVAPPALHAQLAAWGYMPQFGENARLAAPELAYLPGRLRQRLAPEGSERDVADESPPMCAWSLQVLVVDDVATNREIVGRMLREQGHHVHLAASGQEALALGRARIFDVVFMDMRMPGLSGAETVAQWRDDASGTLDSGSPIIALTANAQPGERERLLAEGFDEYLTKPVSPATLARAVEFASDLQLQRGAELEPNTATAPSTLASDPALLARLGDELRLYHRRLGEAHGESVPAGAAHGAPGEPDRAECLRLLHTLKGLAGQAGLERLHQAAAHWESLLQAGAAAPPQAWEAFGRLIESELGAESASPA</sequence>
<evidence type="ECO:0000313" key="20">
    <source>
        <dbReference type="Proteomes" id="UP000035050"/>
    </source>
</evidence>
<feature type="domain" description="Histidine kinase" evidence="16">
    <location>
        <begin position="401"/>
        <end position="612"/>
    </location>
</feature>
<dbReference type="PATRIC" id="fig|573737.6.peg.5864"/>
<feature type="domain" description="HAMP" evidence="18">
    <location>
        <begin position="339"/>
        <end position="368"/>
    </location>
</feature>
<evidence type="ECO:0000259" key="18">
    <source>
        <dbReference type="PROSITE" id="PS50885"/>
    </source>
</evidence>
<dbReference type="SUPFAM" id="SSF47384">
    <property type="entry name" value="Homodimeric domain of signal transducing histidine kinase"/>
    <property type="match status" value="1"/>
</dbReference>
<dbReference type="GO" id="GO:0005524">
    <property type="term" value="F:ATP binding"/>
    <property type="evidence" value="ECO:0007669"/>
    <property type="project" value="UniProtKB-KW"/>
</dbReference>
<dbReference type="PROSITE" id="PS50109">
    <property type="entry name" value="HIS_KIN"/>
    <property type="match status" value="1"/>
</dbReference>
<feature type="domain" description="Response regulatory" evidence="17">
    <location>
        <begin position="687"/>
        <end position="806"/>
    </location>
</feature>
<gene>
    <name evidence="19" type="ORF">MB84_29320</name>
</gene>
<dbReference type="CDD" id="cd18773">
    <property type="entry name" value="PDC1_HK_sensor"/>
    <property type="match status" value="1"/>
</dbReference>
<dbReference type="PANTHER" id="PTHR45339:SF1">
    <property type="entry name" value="HYBRID SIGNAL TRANSDUCTION HISTIDINE KINASE J"/>
    <property type="match status" value="1"/>
</dbReference>
<evidence type="ECO:0000256" key="14">
    <source>
        <dbReference type="PROSITE-ProRule" id="PRU00169"/>
    </source>
</evidence>
<evidence type="ECO:0000259" key="17">
    <source>
        <dbReference type="PROSITE" id="PS50110"/>
    </source>
</evidence>
<dbReference type="PROSITE" id="PS50110">
    <property type="entry name" value="RESPONSE_REGULATORY"/>
    <property type="match status" value="1"/>
</dbReference>
<keyword evidence="12" id="KW-0902">Two-component regulatory system</keyword>
<comment type="catalytic activity">
    <reaction evidence="1">
        <text>ATP + protein L-histidine = ADP + protein N-phospho-L-histidine.</text>
        <dbReference type="EC" id="2.7.13.3"/>
    </reaction>
</comment>
<keyword evidence="19" id="KW-0614">Plasmid</keyword>
<dbReference type="SMART" id="SM00388">
    <property type="entry name" value="HisKA"/>
    <property type="match status" value="1"/>
</dbReference>
<dbReference type="KEGG" id="pox:MB84_29320"/>
<dbReference type="InterPro" id="IPR001789">
    <property type="entry name" value="Sig_transdc_resp-reg_receiver"/>
</dbReference>
<dbReference type="NCBIfam" id="NF011874">
    <property type="entry name" value="PRK15347.1"/>
    <property type="match status" value="1"/>
</dbReference>
<name>A0A0G3IID4_9BURK</name>
<feature type="coiled-coil region" evidence="15">
    <location>
        <begin position="353"/>
        <end position="401"/>
    </location>
</feature>
<keyword evidence="20" id="KW-1185">Reference proteome</keyword>
<geneLocation type="plasmid" evidence="19 20">
    <name>pPO70-1</name>
</geneLocation>
<dbReference type="CDD" id="cd00082">
    <property type="entry name" value="HisKA"/>
    <property type="match status" value="1"/>
</dbReference>
<evidence type="ECO:0000259" key="16">
    <source>
        <dbReference type="PROSITE" id="PS50109"/>
    </source>
</evidence>
<dbReference type="PANTHER" id="PTHR45339">
    <property type="entry name" value="HYBRID SIGNAL TRANSDUCTION HISTIDINE KINASE J"/>
    <property type="match status" value="1"/>
</dbReference>
<evidence type="ECO:0000256" key="15">
    <source>
        <dbReference type="SAM" id="Coils"/>
    </source>
</evidence>
<dbReference type="SUPFAM" id="SSF52172">
    <property type="entry name" value="CheY-like"/>
    <property type="match status" value="1"/>
</dbReference>
<keyword evidence="9" id="KW-0418">Kinase</keyword>
<dbReference type="CDD" id="cd17546">
    <property type="entry name" value="REC_hyHK_CKI1_RcsC-like"/>
    <property type="match status" value="1"/>
</dbReference>
<dbReference type="GO" id="GO:0005886">
    <property type="term" value="C:plasma membrane"/>
    <property type="evidence" value="ECO:0007669"/>
    <property type="project" value="UniProtKB-SubCell"/>
</dbReference>
<dbReference type="OrthoDB" id="9796305at2"/>
<dbReference type="SUPFAM" id="SSF47226">
    <property type="entry name" value="Histidine-containing phosphotransfer domain, HPT domain"/>
    <property type="match status" value="1"/>
</dbReference>
<accession>A0A0G3IID4</accession>
<dbReference type="InterPro" id="IPR004358">
    <property type="entry name" value="Sig_transdc_His_kin-like_C"/>
</dbReference>
<keyword evidence="8" id="KW-0547">Nucleotide-binding</keyword>
<keyword evidence="7" id="KW-0812">Transmembrane</keyword>
<dbReference type="Pfam" id="PF00512">
    <property type="entry name" value="HisKA"/>
    <property type="match status" value="1"/>
</dbReference>
<dbReference type="InterPro" id="IPR036641">
    <property type="entry name" value="HPT_dom_sf"/>
</dbReference>
<dbReference type="GO" id="GO:0000155">
    <property type="term" value="F:phosphorelay sensor kinase activity"/>
    <property type="evidence" value="ECO:0007669"/>
    <property type="project" value="InterPro"/>
</dbReference>
<dbReference type="InterPro" id="IPR003594">
    <property type="entry name" value="HATPase_dom"/>
</dbReference>
<dbReference type="Gene3D" id="1.20.120.160">
    <property type="entry name" value="HPT domain"/>
    <property type="match status" value="1"/>
</dbReference>
<dbReference type="Gene3D" id="3.40.50.2300">
    <property type="match status" value="1"/>
</dbReference>
<evidence type="ECO:0000256" key="11">
    <source>
        <dbReference type="ARBA" id="ARBA00022989"/>
    </source>
</evidence>
<evidence type="ECO:0000256" key="8">
    <source>
        <dbReference type="ARBA" id="ARBA00022741"/>
    </source>
</evidence>
<dbReference type="InterPro" id="IPR036097">
    <property type="entry name" value="HisK_dim/P_sf"/>
</dbReference>
<dbReference type="PROSITE" id="PS50885">
    <property type="entry name" value="HAMP"/>
    <property type="match status" value="1"/>
</dbReference>
<dbReference type="SUPFAM" id="SSF55874">
    <property type="entry name" value="ATPase domain of HSP90 chaperone/DNA topoisomerase II/histidine kinase"/>
    <property type="match status" value="1"/>
</dbReference>
<dbReference type="Pfam" id="PF00072">
    <property type="entry name" value="Response_reg"/>
    <property type="match status" value="1"/>
</dbReference>
<evidence type="ECO:0000256" key="13">
    <source>
        <dbReference type="ARBA" id="ARBA00023136"/>
    </source>
</evidence>
<dbReference type="Gene3D" id="1.10.287.130">
    <property type="match status" value="1"/>
</dbReference>
<evidence type="ECO:0000256" key="2">
    <source>
        <dbReference type="ARBA" id="ARBA00004651"/>
    </source>
</evidence>
<evidence type="ECO:0000313" key="19">
    <source>
        <dbReference type="EMBL" id="AKK24870.1"/>
    </source>
</evidence>
<dbReference type="Pfam" id="PF01627">
    <property type="entry name" value="Hpt"/>
    <property type="match status" value="1"/>
</dbReference>
<organism evidence="19 20">
    <name type="scientific">Pandoraea oxalativorans</name>
    <dbReference type="NCBI Taxonomy" id="573737"/>
    <lineage>
        <taxon>Bacteria</taxon>
        <taxon>Pseudomonadati</taxon>
        <taxon>Pseudomonadota</taxon>
        <taxon>Betaproteobacteria</taxon>
        <taxon>Burkholderiales</taxon>
        <taxon>Burkholderiaceae</taxon>
        <taxon>Pandoraea</taxon>
    </lineage>
</organism>
<dbReference type="EMBL" id="CP011518">
    <property type="protein sequence ID" value="AKK24870.1"/>
    <property type="molecule type" value="Genomic_DNA"/>
</dbReference>
<dbReference type="EC" id="2.7.13.3" evidence="3"/>
<dbReference type="Pfam" id="PF02518">
    <property type="entry name" value="HATPase_c"/>
    <property type="match status" value="1"/>
</dbReference>
<dbReference type="InterPro" id="IPR003661">
    <property type="entry name" value="HisK_dim/P_dom"/>
</dbReference>
<dbReference type="InterPro" id="IPR005467">
    <property type="entry name" value="His_kinase_dom"/>
</dbReference>
<dbReference type="Gene3D" id="3.30.565.10">
    <property type="entry name" value="Histidine kinase-like ATPase, C-terminal domain"/>
    <property type="match status" value="1"/>
</dbReference>
<evidence type="ECO:0000256" key="7">
    <source>
        <dbReference type="ARBA" id="ARBA00022692"/>
    </source>
</evidence>
<dbReference type="InterPro" id="IPR036890">
    <property type="entry name" value="HATPase_C_sf"/>
</dbReference>
<evidence type="ECO:0000256" key="6">
    <source>
        <dbReference type="ARBA" id="ARBA00022679"/>
    </source>
</evidence>
<proteinExistence type="predicted"/>
<dbReference type="InterPro" id="IPR008207">
    <property type="entry name" value="Sig_transdc_His_kin_Hpt_dom"/>
</dbReference>
<evidence type="ECO:0000256" key="10">
    <source>
        <dbReference type="ARBA" id="ARBA00022840"/>
    </source>
</evidence>
<keyword evidence="13" id="KW-0472">Membrane</keyword>
<keyword evidence="15" id="KW-0175">Coiled coil</keyword>
<evidence type="ECO:0000256" key="1">
    <source>
        <dbReference type="ARBA" id="ARBA00000085"/>
    </source>
</evidence>
<keyword evidence="11" id="KW-1133">Transmembrane helix</keyword>
<dbReference type="Proteomes" id="UP000035050">
    <property type="component" value="Plasmid pPO70-1"/>
</dbReference>
<keyword evidence="4" id="KW-1003">Cell membrane</keyword>
<dbReference type="RefSeq" id="WP_052654534.1">
    <property type="nucleotide sequence ID" value="NZ_CP011518.2"/>
</dbReference>
<feature type="modified residue" description="4-aspartylphosphate" evidence="14">
    <location>
        <position position="736"/>
    </location>
</feature>
<dbReference type="InterPro" id="IPR003660">
    <property type="entry name" value="HAMP_dom"/>
</dbReference>
<protein>
    <recommendedName>
        <fullName evidence="3">histidine kinase</fullName>
        <ecNumber evidence="3">2.7.13.3</ecNumber>
    </recommendedName>
</protein>
<evidence type="ECO:0000256" key="3">
    <source>
        <dbReference type="ARBA" id="ARBA00012438"/>
    </source>
</evidence>
<evidence type="ECO:0000256" key="5">
    <source>
        <dbReference type="ARBA" id="ARBA00022553"/>
    </source>
</evidence>
<reference evidence="19" key="1">
    <citation type="submission" date="2016-06" db="EMBL/GenBank/DDBJ databases">
        <title>Pandoraea oxalativorans DSM 23570 Genome Sequencing.</title>
        <authorList>
            <person name="Ee R."/>
            <person name="Lim Y.-L."/>
            <person name="Yong D."/>
            <person name="Yin W.-F."/>
            <person name="Chan K.-G."/>
        </authorList>
    </citation>
    <scope>NUCLEOTIDE SEQUENCE</scope>
    <source>
        <strain evidence="19">DSM 23570</strain>
        <plasmid evidence="19">pPO70-1</plasmid>
    </source>
</reference>
<evidence type="ECO:0000256" key="9">
    <source>
        <dbReference type="ARBA" id="ARBA00022777"/>
    </source>
</evidence>
<dbReference type="AlphaFoldDB" id="A0A0G3IID4"/>
<comment type="subcellular location">
    <subcellularLocation>
        <location evidence="2">Cell membrane</location>
        <topology evidence="2">Multi-pass membrane protein</topology>
    </subcellularLocation>
</comment>
<evidence type="ECO:0000256" key="4">
    <source>
        <dbReference type="ARBA" id="ARBA00022475"/>
    </source>
</evidence>
<dbReference type="SMART" id="SM00448">
    <property type="entry name" value="REC"/>
    <property type="match status" value="1"/>
</dbReference>